<dbReference type="PANTHER" id="PTHR10098">
    <property type="entry name" value="RAPSYN-RELATED"/>
    <property type="match status" value="1"/>
</dbReference>
<dbReference type="AlphaFoldDB" id="A0A7W7L8Y3"/>
<evidence type="ECO:0000313" key="4">
    <source>
        <dbReference type="Proteomes" id="UP000556436"/>
    </source>
</evidence>
<protein>
    <submittedName>
        <fullName evidence="3">CHAT domain-containing protein</fullName>
    </submittedName>
</protein>
<keyword evidence="4" id="KW-1185">Reference proteome</keyword>
<feature type="domain" description="CHAT" evidence="2">
    <location>
        <begin position="857"/>
        <end position="1160"/>
    </location>
</feature>
<feature type="region of interest" description="Disordered" evidence="1">
    <location>
        <begin position="1117"/>
        <end position="1147"/>
    </location>
</feature>
<dbReference type="RefSeq" id="WP_184731647.1">
    <property type="nucleotide sequence ID" value="NZ_JACHJG010000002.1"/>
</dbReference>
<dbReference type="Proteomes" id="UP000556436">
    <property type="component" value="Unassembled WGS sequence"/>
</dbReference>
<dbReference type="PANTHER" id="PTHR10098:SF108">
    <property type="entry name" value="TETRATRICOPEPTIDE REPEAT PROTEIN 28"/>
    <property type="match status" value="1"/>
</dbReference>
<evidence type="ECO:0000256" key="1">
    <source>
        <dbReference type="SAM" id="MobiDB-lite"/>
    </source>
</evidence>
<accession>A0A7W7L8Y3</accession>
<dbReference type="InterPro" id="IPR024983">
    <property type="entry name" value="CHAT_dom"/>
</dbReference>
<proteinExistence type="predicted"/>
<evidence type="ECO:0000313" key="3">
    <source>
        <dbReference type="EMBL" id="MBB4885271.1"/>
    </source>
</evidence>
<dbReference type="Pfam" id="PF12770">
    <property type="entry name" value="CHAT"/>
    <property type="match status" value="1"/>
</dbReference>
<feature type="compositionally biased region" description="Basic and acidic residues" evidence="1">
    <location>
        <begin position="1132"/>
        <end position="1147"/>
    </location>
</feature>
<reference evidence="3 4" key="1">
    <citation type="submission" date="2020-08" db="EMBL/GenBank/DDBJ databases">
        <title>Genomic Encyclopedia of Type Strains, Phase III (KMG-III): the genomes of soil and plant-associated and newly described type strains.</title>
        <authorList>
            <person name="Whitman W."/>
        </authorList>
    </citation>
    <scope>NUCLEOTIDE SEQUENCE [LARGE SCALE GENOMIC DNA]</scope>
    <source>
        <strain evidence="3 4">CECT 3265</strain>
    </source>
</reference>
<name>A0A7W7L8Y3_STRNE</name>
<organism evidence="3 4">
    <name type="scientific">Streptomyces netropsis</name>
    <name type="common">Streptoverticillium netropsis</name>
    <dbReference type="NCBI Taxonomy" id="55404"/>
    <lineage>
        <taxon>Bacteria</taxon>
        <taxon>Bacillati</taxon>
        <taxon>Actinomycetota</taxon>
        <taxon>Actinomycetes</taxon>
        <taxon>Kitasatosporales</taxon>
        <taxon>Streptomycetaceae</taxon>
        <taxon>Streptomyces</taxon>
    </lineage>
</organism>
<dbReference type="EMBL" id="JACHJG010000002">
    <property type="protein sequence ID" value="MBB4885271.1"/>
    <property type="molecule type" value="Genomic_DNA"/>
</dbReference>
<comment type="caution">
    <text evidence="3">The sequence shown here is derived from an EMBL/GenBank/DDBJ whole genome shotgun (WGS) entry which is preliminary data.</text>
</comment>
<gene>
    <name evidence="3" type="ORF">FHS38_001299</name>
</gene>
<evidence type="ECO:0000259" key="2">
    <source>
        <dbReference type="Pfam" id="PF12770"/>
    </source>
</evidence>
<sequence length="1161" mass="121708">MDGLAPLIELLLTEQRASDPAAARPDAYREPLRTWLAAAAALAAGEPKRALTALDRAPEGPAGHAVVTRALRTAATALEHDWFPGGTSDAAPGPQAQAARSALHATAAGTAAGIATVADPGLRLAAVLAGRLLPDLLSARRTVGHGMRASSAYEEAAEHDAARAARDGIRPALRWFDALREDTAAGGRAVPAAYHSLLAADLRVRAADPGGAKALRRDALRVAPDSLVVGGFSALLVGDWELGAPGAAERCSARDSTPGPRAPARAEARYKLAEERFRAAGSARGQAAALLRIAHAARVQGRTPDRVAALERALALATEAGDGACAALLRVHRSLDRITAGQQPDPRDVEAVLAWTSTVGSGSWGRGLVELVTERAVFLSGRGDAVKSRNADLLAERLTGAPAAGDTVCASARAYASARHRLASLVLTDLRLRLHTERLERGEAHGPADRLGVVRAAATFHSEAVALMDPDLIAASRPRFEQAIAAAESLLPFGGESIEQALRALRAEAGAVTFRERLHRSRRARAAGLEADADRLAERALRAADGGPDAMARCVALIELRRFPEARAELDGLVARGEPSAVQEAVLRLRLRQPRLAAAAVREIGTRGPGPADPWGLPALEADVARGRGDHATAVGHALRAIARYEEHRVKPARDALRAASADSPVVAGMYHTAIMSLLALGGAGTEAAAAAAAFGLAERSRSGFLDAVHALDGAGPAVGVVRAWLQAETRWSAQFEDVAEEIRRARPAATPGPTALRRVTDAERALDAAQADVARLAPAAFVSWRGGTGPDAAAVADALPPDTVLLEYHLFDEDLVGWAMTRDGLRVARTERWAHGTVATARRFHSHCARAPGGEDTGRQLSELLLRPFRTELDHCERVIVVPPARLSLLPFHALPWRGDVLGAGHDVSYLPAASLLTRPRPPDRPWKDLAALLVGAPATDPRRGLADLPGTAAEVAEIARLLPGHRVLTGAAATRERVLREAAGCGVLHLATHGDVDELAPNRTRLALAGPDALGLPDLLGPGLDPQLLVLSACDTGRGTATAGGDVLGLTRAAMITGARHAVVSLWPVDDDTGALVVTRTYRHLADGTATAVGTALTLARREVRDLSPAERAEEFAGLATRAGVTREPAGPRDSRPRGDAHTEARHPCHWAPFIHVGV</sequence>